<evidence type="ECO:0000256" key="1">
    <source>
        <dbReference type="SAM" id="Coils"/>
    </source>
</evidence>
<feature type="coiled-coil region" evidence="1">
    <location>
        <begin position="236"/>
        <end position="263"/>
    </location>
</feature>
<name>A0A183VBI8_TOXCA</name>
<organism evidence="3 4">
    <name type="scientific">Toxocara canis</name>
    <name type="common">Canine roundworm</name>
    <dbReference type="NCBI Taxonomy" id="6265"/>
    <lineage>
        <taxon>Eukaryota</taxon>
        <taxon>Metazoa</taxon>
        <taxon>Ecdysozoa</taxon>
        <taxon>Nematoda</taxon>
        <taxon>Chromadorea</taxon>
        <taxon>Rhabditida</taxon>
        <taxon>Spirurina</taxon>
        <taxon>Ascaridomorpha</taxon>
        <taxon>Ascaridoidea</taxon>
        <taxon>Toxocaridae</taxon>
        <taxon>Toxocara</taxon>
    </lineage>
</organism>
<sequence>LSKALTWPKRYWAEMGCGYLRMHRLSKNVKSGRSPTDGIVVNIVETTLGFDDTKCRIHLVSRADLDYFCPTNKADYGAWKAAIGYNRCYKPTHIEENGSPNSCQMTAESDPIKEASNTDLFANAWKEANEMIATGATKEGNSIRTAGVRKETDEKKVKEDSIAKAHAIKSDSLVKCHSVAVRKIEGSHESDKLRPSDGRESGNETMTSPHACQITILQDSLMHGRLRKECECEKLCIEAKEQLEKATNLLRTIQRQQDQLNCTFEKVMQPSDTGEEHDATNVNE</sequence>
<dbReference type="Proteomes" id="UP000050794">
    <property type="component" value="Unassembled WGS sequence"/>
</dbReference>
<keyword evidence="1" id="KW-0175">Coiled coil</keyword>
<evidence type="ECO:0000256" key="2">
    <source>
        <dbReference type="SAM" id="MobiDB-lite"/>
    </source>
</evidence>
<evidence type="ECO:0000313" key="3">
    <source>
        <dbReference type="Proteomes" id="UP000050794"/>
    </source>
</evidence>
<proteinExistence type="predicted"/>
<feature type="region of interest" description="Disordered" evidence="2">
    <location>
        <begin position="185"/>
        <end position="206"/>
    </location>
</feature>
<reference evidence="4" key="1">
    <citation type="submission" date="2016-06" db="UniProtKB">
        <authorList>
            <consortium name="WormBaseParasite"/>
        </authorList>
    </citation>
    <scope>IDENTIFICATION</scope>
</reference>
<feature type="compositionally biased region" description="Basic and acidic residues" evidence="2">
    <location>
        <begin position="185"/>
        <end position="202"/>
    </location>
</feature>
<protein>
    <submittedName>
        <fullName evidence="4">PH domain-containing protein</fullName>
    </submittedName>
</protein>
<evidence type="ECO:0000313" key="4">
    <source>
        <dbReference type="WBParaSite" id="TCNE_0001811201-mRNA-1"/>
    </source>
</evidence>
<keyword evidence="3" id="KW-1185">Reference proteome</keyword>
<dbReference type="AlphaFoldDB" id="A0A183VBI8"/>
<accession>A0A183VBI8</accession>
<dbReference type="WBParaSite" id="TCNE_0001811201-mRNA-1">
    <property type="protein sequence ID" value="TCNE_0001811201-mRNA-1"/>
    <property type="gene ID" value="TCNE_0001811201"/>
</dbReference>